<dbReference type="SMART" id="SM00830">
    <property type="entry name" value="CM_2"/>
    <property type="match status" value="1"/>
</dbReference>
<dbReference type="GO" id="GO:0046417">
    <property type="term" value="P:chorismate metabolic process"/>
    <property type="evidence" value="ECO:0007669"/>
    <property type="project" value="InterPro"/>
</dbReference>
<dbReference type="PANTHER" id="PTHR38041:SF1">
    <property type="entry name" value="CHORISMATE MUTASE"/>
    <property type="match status" value="1"/>
</dbReference>
<evidence type="ECO:0000313" key="3">
    <source>
        <dbReference type="EMBL" id="MBO2989885.1"/>
    </source>
</evidence>
<dbReference type="InterPro" id="IPR036263">
    <property type="entry name" value="Chorismate_II_sf"/>
</dbReference>
<proteinExistence type="predicted"/>
<dbReference type="InterPro" id="IPR051331">
    <property type="entry name" value="Chorismate_mutase-related"/>
</dbReference>
<dbReference type="Gene3D" id="1.20.59.10">
    <property type="entry name" value="Chorismate mutase"/>
    <property type="match status" value="1"/>
</dbReference>
<dbReference type="GO" id="GO:0009697">
    <property type="term" value="P:salicylic acid biosynthetic process"/>
    <property type="evidence" value="ECO:0007669"/>
    <property type="project" value="TreeGrafter"/>
</dbReference>
<evidence type="ECO:0000313" key="4">
    <source>
        <dbReference type="Proteomes" id="UP000668403"/>
    </source>
</evidence>
<dbReference type="Pfam" id="PF01817">
    <property type="entry name" value="CM_2"/>
    <property type="match status" value="1"/>
</dbReference>
<dbReference type="InterPro" id="IPR002701">
    <property type="entry name" value="CM_II_prokaryot"/>
</dbReference>
<dbReference type="RefSeq" id="WP_208238466.1">
    <property type="nucleotide sequence ID" value="NZ_BAAAQU010000002.1"/>
</dbReference>
<protein>
    <submittedName>
        <fullName evidence="3">Chorismate mutase</fullName>
    </submittedName>
</protein>
<evidence type="ECO:0000256" key="1">
    <source>
        <dbReference type="ARBA" id="ARBA00023235"/>
    </source>
</evidence>
<dbReference type="AlphaFoldDB" id="A0A939QCZ4"/>
<gene>
    <name evidence="3" type="ORF">J4H85_07740</name>
</gene>
<dbReference type="SUPFAM" id="SSF48600">
    <property type="entry name" value="Chorismate mutase II"/>
    <property type="match status" value="1"/>
</dbReference>
<accession>A0A939QCZ4</accession>
<organism evidence="3 4">
    <name type="scientific">Leucobacter tardus</name>
    <dbReference type="NCBI Taxonomy" id="501483"/>
    <lineage>
        <taxon>Bacteria</taxon>
        <taxon>Bacillati</taxon>
        <taxon>Actinomycetota</taxon>
        <taxon>Actinomycetes</taxon>
        <taxon>Micrococcales</taxon>
        <taxon>Microbacteriaceae</taxon>
        <taxon>Leucobacter</taxon>
    </lineage>
</organism>
<evidence type="ECO:0000259" key="2">
    <source>
        <dbReference type="PROSITE" id="PS51168"/>
    </source>
</evidence>
<comment type="caution">
    <text evidence="3">The sequence shown here is derived from an EMBL/GenBank/DDBJ whole genome shotgun (WGS) entry which is preliminary data.</text>
</comment>
<dbReference type="PANTHER" id="PTHR38041">
    <property type="entry name" value="CHORISMATE MUTASE"/>
    <property type="match status" value="1"/>
</dbReference>
<dbReference type="Proteomes" id="UP000668403">
    <property type="component" value="Unassembled WGS sequence"/>
</dbReference>
<sequence length="114" mass="12339">MSRQQNAASTSQITLDEVRSQIDELDRSIVAAIAERQTWVETAGMLKPDAAAVPAPDRVERVIAKVRALAEEHRASPDVVEGAYRALIAGFIELEFAQQRARAHETPGSTTGNG</sequence>
<feature type="domain" description="Chorismate mutase" evidence="2">
    <location>
        <begin position="9"/>
        <end position="99"/>
    </location>
</feature>
<dbReference type="PROSITE" id="PS51168">
    <property type="entry name" value="CHORISMATE_MUT_2"/>
    <property type="match status" value="1"/>
</dbReference>
<dbReference type="EMBL" id="JAGFBF010000005">
    <property type="protein sequence ID" value="MBO2989885.1"/>
    <property type="molecule type" value="Genomic_DNA"/>
</dbReference>
<reference evidence="3" key="1">
    <citation type="submission" date="2021-03" db="EMBL/GenBank/DDBJ databases">
        <title>Leucobacter chromiisoli sp. nov., isolated from chromium-containing soil of chemical plant.</title>
        <authorList>
            <person name="Xu Z."/>
        </authorList>
    </citation>
    <scope>NUCLEOTIDE SEQUENCE</scope>
    <source>
        <strain evidence="3">K 70/01</strain>
    </source>
</reference>
<dbReference type="InterPro" id="IPR036979">
    <property type="entry name" value="CM_dom_sf"/>
</dbReference>
<keyword evidence="1" id="KW-0413">Isomerase</keyword>
<dbReference type="GO" id="GO:0004106">
    <property type="term" value="F:chorismate mutase activity"/>
    <property type="evidence" value="ECO:0007669"/>
    <property type="project" value="InterPro"/>
</dbReference>
<keyword evidence="4" id="KW-1185">Reference proteome</keyword>
<name>A0A939QCZ4_9MICO</name>